<dbReference type="Gene3D" id="1.20.1280.50">
    <property type="match status" value="1"/>
</dbReference>
<name>A0A6P6AI53_DURZI</name>
<sequence>MDGLLDNELSFEHSQPSDATNDIEERIEEQQRNWKDMETDCLINVLGRVGMESLLLYVPFVCKSWHRASLNPMCWKTLIFPKIKDDRFDLDYTFRERLMDTYQIKKFSVTAFIKSIVDRSHGNATTLFLPEGCSEEALKYVADKCSALKQLGLPADIRFEQSLAIQELIEKSKNLEYLLLRSFFNLKEVLAQVSLNCHNLLGLGIFNALIKEDEAMAIVTLLPKITHLFLRGAHMYQENLVTILQGCKQLVHLDVRDCIGFDEDDDEILKLASFITKFKCEGSTLYDYDDYPWPVDNDTDYSD</sequence>
<protein>
    <submittedName>
        <fullName evidence="3">F-box/LRR-repeat protein 23</fullName>
    </submittedName>
</protein>
<reference evidence="3" key="1">
    <citation type="submission" date="2025-08" db="UniProtKB">
        <authorList>
            <consortium name="RefSeq"/>
        </authorList>
    </citation>
    <scope>IDENTIFICATION</scope>
    <source>
        <tissue evidence="3">Fruit stalk</tissue>
    </source>
</reference>
<dbReference type="PANTHER" id="PTHR38926:SF5">
    <property type="entry name" value="F-BOX AND LEUCINE-RICH REPEAT PROTEIN 6"/>
    <property type="match status" value="1"/>
</dbReference>
<keyword evidence="2" id="KW-1185">Reference proteome</keyword>
<dbReference type="OrthoDB" id="1929062at2759"/>
<proteinExistence type="predicted"/>
<accession>A0A6P6AI53</accession>
<feature type="region of interest" description="Disordered" evidence="1">
    <location>
        <begin position="1"/>
        <end position="23"/>
    </location>
</feature>
<dbReference type="PANTHER" id="PTHR38926">
    <property type="entry name" value="F-BOX DOMAIN CONTAINING PROTEIN, EXPRESSED"/>
    <property type="match status" value="1"/>
</dbReference>
<dbReference type="SUPFAM" id="SSF81383">
    <property type="entry name" value="F-box domain"/>
    <property type="match status" value="1"/>
</dbReference>
<gene>
    <name evidence="3" type="primary">LOC111309820</name>
</gene>
<dbReference type="SUPFAM" id="SSF52047">
    <property type="entry name" value="RNI-like"/>
    <property type="match status" value="1"/>
</dbReference>
<evidence type="ECO:0000256" key="1">
    <source>
        <dbReference type="SAM" id="MobiDB-lite"/>
    </source>
</evidence>
<dbReference type="AlphaFoldDB" id="A0A6P6AI53"/>
<dbReference type="GeneID" id="111309820"/>
<dbReference type="KEGG" id="dzi:111309820"/>
<evidence type="ECO:0000313" key="2">
    <source>
        <dbReference type="Proteomes" id="UP000515121"/>
    </source>
</evidence>
<dbReference type="RefSeq" id="XP_022764557.1">
    <property type="nucleotide sequence ID" value="XM_022908822.1"/>
</dbReference>
<evidence type="ECO:0000313" key="3">
    <source>
        <dbReference type="RefSeq" id="XP_022764557.1"/>
    </source>
</evidence>
<dbReference type="Gene3D" id="3.80.10.10">
    <property type="entry name" value="Ribonuclease Inhibitor"/>
    <property type="match status" value="1"/>
</dbReference>
<dbReference type="Proteomes" id="UP000515121">
    <property type="component" value="Unplaced"/>
</dbReference>
<organism evidence="2 3">
    <name type="scientific">Durio zibethinus</name>
    <name type="common">Durian</name>
    <dbReference type="NCBI Taxonomy" id="66656"/>
    <lineage>
        <taxon>Eukaryota</taxon>
        <taxon>Viridiplantae</taxon>
        <taxon>Streptophyta</taxon>
        <taxon>Embryophyta</taxon>
        <taxon>Tracheophyta</taxon>
        <taxon>Spermatophyta</taxon>
        <taxon>Magnoliopsida</taxon>
        <taxon>eudicotyledons</taxon>
        <taxon>Gunneridae</taxon>
        <taxon>Pentapetalae</taxon>
        <taxon>rosids</taxon>
        <taxon>malvids</taxon>
        <taxon>Malvales</taxon>
        <taxon>Malvaceae</taxon>
        <taxon>Helicteroideae</taxon>
        <taxon>Durio</taxon>
    </lineage>
</organism>
<dbReference type="InterPro" id="IPR032675">
    <property type="entry name" value="LRR_dom_sf"/>
</dbReference>
<dbReference type="InterPro" id="IPR036047">
    <property type="entry name" value="F-box-like_dom_sf"/>
</dbReference>